<accession>A0A0G9H6M2</accession>
<dbReference type="Proteomes" id="UP000035481">
    <property type="component" value="Unassembled WGS sequence"/>
</dbReference>
<dbReference type="CDD" id="cd08474">
    <property type="entry name" value="PBP2_CrgA_like_5"/>
    <property type="match status" value="1"/>
</dbReference>
<dbReference type="GO" id="GO:0043565">
    <property type="term" value="F:sequence-specific DNA binding"/>
    <property type="evidence" value="ECO:0007669"/>
    <property type="project" value="TreeGrafter"/>
</dbReference>
<dbReference type="PRINTS" id="PR00039">
    <property type="entry name" value="HTHLYSR"/>
</dbReference>
<dbReference type="InterPro" id="IPR036388">
    <property type="entry name" value="WH-like_DNA-bd_sf"/>
</dbReference>
<comment type="caution">
    <text evidence="6">The sequence shown here is derived from an EMBL/GenBank/DDBJ whole genome shotgun (WGS) entry which is preliminary data.</text>
</comment>
<dbReference type="EMBL" id="JPLA01000009">
    <property type="protein sequence ID" value="KLD65208.1"/>
    <property type="molecule type" value="Genomic_DNA"/>
</dbReference>
<dbReference type="PATRIC" id="fig|1440762.4.peg.3728"/>
<dbReference type="AlphaFoldDB" id="A0A0G9H6M2"/>
<keyword evidence="3" id="KW-0238">DNA-binding</keyword>
<gene>
    <name evidence="6" type="ORF">Y882_03790</name>
</gene>
<dbReference type="FunFam" id="1.10.10.10:FF:000001">
    <property type="entry name" value="LysR family transcriptional regulator"/>
    <property type="match status" value="1"/>
</dbReference>
<keyword evidence="2" id="KW-0805">Transcription regulation</keyword>
<reference evidence="6 7" key="1">
    <citation type="journal article" date="2015" name="Antonie Van Leeuwenhoek">
        <title>A phylogenomic and molecular marker based taxonomic framework for the order Xanthomonadales: proposal to transfer the families Algiphilaceae and Solimonadaceae to the order Nevskiales ord. nov. and to create a new family within the order Xanthomonadales, the family Rhodanobacteraceae fam. nov., containing the genus Rhodanobacter and its closest relatives.</title>
        <authorList>
            <person name="Naushad S."/>
            <person name="Adeolu M."/>
            <person name="Wong S."/>
            <person name="Sohail M."/>
            <person name="Schellhorn H.E."/>
            <person name="Gupta R.S."/>
        </authorList>
    </citation>
    <scope>NUCLEOTIDE SEQUENCE [LARGE SCALE GENOMIC DNA]</scope>
    <source>
        <strain evidence="6 7">DSM 16301</strain>
    </source>
</reference>
<dbReference type="Gene3D" id="1.10.10.10">
    <property type="entry name" value="Winged helix-like DNA-binding domain superfamily/Winged helix DNA-binding domain"/>
    <property type="match status" value="1"/>
</dbReference>
<dbReference type="InterPro" id="IPR000847">
    <property type="entry name" value="LysR_HTH_N"/>
</dbReference>
<dbReference type="PROSITE" id="PS50931">
    <property type="entry name" value="HTH_LYSR"/>
    <property type="match status" value="1"/>
</dbReference>
<proteinExistence type="inferred from homology"/>
<dbReference type="SUPFAM" id="SSF53850">
    <property type="entry name" value="Periplasmic binding protein-like II"/>
    <property type="match status" value="1"/>
</dbReference>
<evidence type="ECO:0000313" key="7">
    <source>
        <dbReference type="Proteomes" id="UP000035481"/>
    </source>
</evidence>
<dbReference type="Pfam" id="PF03466">
    <property type="entry name" value="LysR_substrate"/>
    <property type="match status" value="1"/>
</dbReference>
<dbReference type="FunFam" id="3.40.190.290:FF:000012">
    <property type="entry name" value="Transcriptional regulator, LysR family"/>
    <property type="match status" value="1"/>
</dbReference>
<dbReference type="OrthoDB" id="9810065at2"/>
<name>A0A0G9H6M2_9GAMM</name>
<evidence type="ECO:0000259" key="5">
    <source>
        <dbReference type="PROSITE" id="PS50931"/>
    </source>
</evidence>
<dbReference type="Pfam" id="PF00126">
    <property type="entry name" value="HTH_1"/>
    <property type="match status" value="1"/>
</dbReference>
<evidence type="ECO:0000313" key="6">
    <source>
        <dbReference type="EMBL" id="KLD65208.1"/>
    </source>
</evidence>
<organism evidence="6 7">
    <name type="scientific">Dyella japonica DSM 16301</name>
    <dbReference type="NCBI Taxonomy" id="1440762"/>
    <lineage>
        <taxon>Bacteria</taxon>
        <taxon>Pseudomonadati</taxon>
        <taxon>Pseudomonadota</taxon>
        <taxon>Gammaproteobacteria</taxon>
        <taxon>Lysobacterales</taxon>
        <taxon>Rhodanobacteraceae</taxon>
        <taxon>Dyella</taxon>
    </lineage>
</organism>
<dbReference type="PANTHER" id="PTHR30537:SF1">
    <property type="entry name" value="HTH-TYPE TRANSCRIPTIONAL REGULATOR PGRR"/>
    <property type="match status" value="1"/>
</dbReference>
<dbReference type="STRING" id="1440762.Y882_03790"/>
<dbReference type="GO" id="GO:0003700">
    <property type="term" value="F:DNA-binding transcription factor activity"/>
    <property type="evidence" value="ECO:0007669"/>
    <property type="project" value="InterPro"/>
</dbReference>
<feature type="domain" description="HTH lysR-type" evidence="5">
    <location>
        <begin position="4"/>
        <end position="61"/>
    </location>
</feature>
<dbReference type="InterPro" id="IPR005119">
    <property type="entry name" value="LysR_subst-bd"/>
</dbReference>
<comment type="similarity">
    <text evidence="1">Belongs to the LysR transcriptional regulatory family.</text>
</comment>
<dbReference type="PANTHER" id="PTHR30537">
    <property type="entry name" value="HTH-TYPE TRANSCRIPTIONAL REGULATOR"/>
    <property type="match status" value="1"/>
</dbReference>
<sequence>MPRENYNDLTAFLAVAREGSFTKAAAQLGVTQSALSHGIRGLEARLGIRLFHRTTRSVSTTEAGERLRERLAPQFEEIDHALEALGDLRDRPSGTVRITCGAHGIDTVLWPRLSKLLANYPDIRIELIADSRLRDIVAERFDAGVRLGEQIAKDMVAVRIGPDMRMAAVASPGYLSQRKAIRTPKDLADHRCINLRFLTHGGLYAWEFEKRGREVRVHVDGQLVFNETRHALRAALDGFGLAYMPEDLVLNDIAKGRLVRVLEDWCPPFPGYHLYYPSRRRASQAFQLVVDALRYR</sequence>
<evidence type="ECO:0000256" key="1">
    <source>
        <dbReference type="ARBA" id="ARBA00009437"/>
    </source>
</evidence>
<dbReference type="GO" id="GO:0006351">
    <property type="term" value="P:DNA-templated transcription"/>
    <property type="evidence" value="ECO:0007669"/>
    <property type="project" value="TreeGrafter"/>
</dbReference>
<protein>
    <submittedName>
        <fullName evidence="6">LysR family transcriptional regulator</fullName>
    </submittedName>
</protein>
<dbReference type="InterPro" id="IPR058163">
    <property type="entry name" value="LysR-type_TF_proteobact-type"/>
</dbReference>
<evidence type="ECO:0000256" key="4">
    <source>
        <dbReference type="ARBA" id="ARBA00023163"/>
    </source>
</evidence>
<dbReference type="SUPFAM" id="SSF46785">
    <property type="entry name" value="Winged helix' DNA-binding domain"/>
    <property type="match status" value="1"/>
</dbReference>
<evidence type="ECO:0000256" key="2">
    <source>
        <dbReference type="ARBA" id="ARBA00023015"/>
    </source>
</evidence>
<dbReference type="RefSeq" id="WP_046970540.1">
    <property type="nucleotide sequence ID" value="NZ_JPLA01000009.1"/>
</dbReference>
<dbReference type="Gene3D" id="3.40.190.290">
    <property type="match status" value="1"/>
</dbReference>
<evidence type="ECO:0000256" key="3">
    <source>
        <dbReference type="ARBA" id="ARBA00023125"/>
    </source>
</evidence>
<dbReference type="InterPro" id="IPR036390">
    <property type="entry name" value="WH_DNA-bd_sf"/>
</dbReference>
<keyword evidence="4" id="KW-0804">Transcription</keyword>